<proteinExistence type="predicted"/>
<evidence type="ECO:0000313" key="1">
    <source>
        <dbReference type="EMBL" id="RPE05609.1"/>
    </source>
</evidence>
<dbReference type="RefSeq" id="WP_123849254.1">
    <property type="nucleotide sequence ID" value="NZ_RPDH01000003.1"/>
</dbReference>
<dbReference type="PANTHER" id="PTHR38567:SF1">
    <property type="entry name" value="DUF4291 DOMAIN-CONTAINING PROTEIN"/>
    <property type="match status" value="1"/>
</dbReference>
<protein>
    <submittedName>
        <fullName evidence="1">DUF4291 domain-containing protein</fullName>
    </submittedName>
</protein>
<evidence type="ECO:0000313" key="2">
    <source>
        <dbReference type="Proteomes" id="UP000278351"/>
    </source>
</evidence>
<sequence>MKERVIRALYNSNTVTVYQAFNSDIARTAVKNQTFVSPPFKKERMTWIKPSFLWMMYRAGWATKENQEHILSIRIKREGFEWALKNATLAHFDDTVHSSQDGWKETVQTSPVRIQWDPEKDIRSQPLPYRSIQIGLSGIAVEKYIADWIVGVEDITAYCKHVHRLVQSDKTDEAGAMLPVEKPYPLPDGIASNINAS</sequence>
<dbReference type="Proteomes" id="UP000278351">
    <property type="component" value="Unassembled WGS sequence"/>
</dbReference>
<dbReference type="AlphaFoldDB" id="A0A3N4PGF4"/>
<dbReference type="InterPro" id="IPR025633">
    <property type="entry name" value="DUF4291"/>
</dbReference>
<dbReference type="OrthoDB" id="65842at2"/>
<dbReference type="Pfam" id="PF14124">
    <property type="entry name" value="DUF4291"/>
    <property type="match status" value="1"/>
</dbReference>
<name>A0A3N4PGF4_9BACT</name>
<dbReference type="PANTHER" id="PTHR38567">
    <property type="entry name" value="DUF4291 DOMAIN-CONTAINING PROTEIN"/>
    <property type="match status" value="1"/>
</dbReference>
<reference evidence="1 2" key="1">
    <citation type="submission" date="2018-11" db="EMBL/GenBank/DDBJ databases">
        <title>Chitinophaga lutea sp.nov., isolate from arsenic contaminated soil.</title>
        <authorList>
            <person name="Zong Y."/>
        </authorList>
    </citation>
    <scope>NUCLEOTIDE SEQUENCE [LARGE SCALE GENOMIC DNA]</scope>
    <source>
        <strain evidence="1 2">ZY74</strain>
    </source>
</reference>
<accession>A0A3N4PGF4</accession>
<gene>
    <name evidence="1" type="ORF">EGT74_24845</name>
</gene>
<comment type="caution">
    <text evidence="1">The sequence shown here is derived from an EMBL/GenBank/DDBJ whole genome shotgun (WGS) entry which is preliminary data.</text>
</comment>
<keyword evidence="2" id="KW-1185">Reference proteome</keyword>
<dbReference type="EMBL" id="RPDH01000003">
    <property type="protein sequence ID" value="RPE05609.1"/>
    <property type="molecule type" value="Genomic_DNA"/>
</dbReference>
<organism evidence="1 2">
    <name type="scientific">Chitinophaga lutea</name>
    <dbReference type="NCBI Taxonomy" id="2488634"/>
    <lineage>
        <taxon>Bacteria</taxon>
        <taxon>Pseudomonadati</taxon>
        <taxon>Bacteroidota</taxon>
        <taxon>Chitinophagia</taxon>
        <taxon>Chitinophagales</taxon>
        <taxon>Chitinophagaceae</taxon>
        <taxon>Chitinophaga</taxon>
    </lineage>
</organism>